<accession>A0A3D9BP30</accession>
<keyword evidence="2" id="KW-0808">Transferase</keyword>
<dbReference type="EC" id="2.7.7.7" evidence="1"/>
<dbReference type="SUPFAM" id="SSF48019">
    <property type="entry name" value="post-AAA+ oligomerization domain-like"/>
    <property type="match status" value="1"/>
</dbReference>
<evidence type="ECO:0000256" key="1">
    <source>
        <dbReference type="ARBA" id="ARBA00012417"/>
    </source>
</evidence>
<dbReference type="GO" id="GO:0009360">
    <property type="term" value="C:DNA polymerase III complex"/>
    <property type="evidence" value="ECO:0007669"/>
    <property type="project" value="TreeGrafter"/>
</dbReference>
<dbReference type="OrthoDB" id="9804983at2"/>
<evidence type="ECO:0000313" key="9">
    <source>
        <dbReference type="Proteomes" id="UP000257131"/>
    </source>
</evidence>
<dbReference type="InterPro" id="IPR005790">
    <property type="entry name" value="DNA_polIII_delta"/>
</dbReference>
<dbReference type="Proteomes" id="UP000257131">
    <property type="component" value="Unassembled WGS sequence"/>
</dbReference>
<dbReference type="PANTHER" id="PTHR34388:SF1">
    <property type="entry name" value="DNA POLYMERASE III SUBUNIT DELTA"/>
    <property type="match status" value="1"/>
</dbReference>
<dbReference type="InterPro" id="IPR008921">
    <property type="entry name" value="DNA_pol3_clamp-load_cplx_C"/>
</dbReference>
<comment type="caution">
    <text evidence="8">The sequence shown here is derived from an EMBL/GenBank/DDBJ whole genome shotgun (WGS) entry which is preliminary data.</text>
</comment>
<keyword evidence="9" id="KW-1185">Reference proteome</keyword>
<dbReference type="EMBL" id="QOHR01000020">
    <property type="protein sequence ID" value="REC55275.1"/>
    <property type="molecule type" value="Genomic_DNA"/>
</dbReference>
<comment type="similarity">
    <text evidence="6">Belongs to the DNA polymerase HolA subunit family.</text>
</comment>
<reference evidence="8 9" key="1">
    <citation type="journal article" date="2017" name="Int. J. Syst. Evol. Microbiol.">
        <title>Rhodosalinus sediminis gen. nov., sp. nov., isolated from marine saltern.</title>
        <authorList>
            <person name="Guo L.Y."/>
            <person name="Ling S.K."/>
            <person name="Li C.M."/>
            <person name="Chen G.J."/>
            <person name="Du Z.J."/>
        </authorList>
    </citation>
    <scope>NUCLEOTIDE SEQUENCE [LARGE SCALE GENOMIC DNA]</scope>
    <source>
        <strain evidence="8 9">WDN1C137</strain>
    </source>
</reference>
<dbReference type="Gene3D" id="1.20.272.10">
    <property type="match status" value="1"/>
</dbReference>
<organism evidence="8 9">
    <name type="scientific">Rhodosalinus sediminis</name>
    <dbReference type="NCBI Taxonomy" id="1940533"/>
    <lineage>
        <taxon>Bacteria</taxon>
        <taxon>Pseudomonadati</taxon>
        <taxon>Pseudomonadota</taxon>
        <taxon>Alphaproteobacteria</taxon>
        <taxon>Rhodobacterales</taxon>
        <taxon>Paracoccaceae</taxon>
        <taxon>Rhodosalinus</taxon>
    </lineage>
</organism>
<comment type="catalytic activity">
    <reaction evidence="7">
        <text>DNA(n) + a 2'-deoxyribonucleoside 5'-triphosphate = DNA(n+1) + diphosphate</text>
        <dbReference type="Rhea" id="RHEA:22508"/>
        <dbReference type="Rhea" id="RHEA-COMP:17339"/>
        <dbReference type="Rhea" id="RHEA-COMP:17340"/>
        <dbReference type="ChEBI" id="CHEBI:33019"/>
        <dbReference type="ChEBI" id="CHEBI:61560"/>
        <dbReference type="ChEBI" id="CHEBI:173112"/>
        <dbReference type="EC" id="2.7.7.7"/>
    </reaction>
</comment>
<dbReference type="GO" id="GO:0003677">
    <property type="term" value="F:DNA binding"/>
    <property type="evidence" value="ECO:0007669"/>
    <property type="project" value="InterPro"/>
</dbReference>
<evidence type="ECO:0000256" key="3">
    <source>
        <dbReference type="ARBA" id="ARBA00022695"/>
    </source>
</evidence>
<dbReference type="Gene3D" id="3.40.50.300">
    <property type="entry name" value="P-loop containing nucleotide triphosphate hydrolases"/>
    <property type="match status" value="1"/>
</dbReference>
<sequence>MKLAAREVARYCAAPDPQAAGLLIYGADPMRVAHRRQQAVAALIGPEGEGEMRLTRIAGADLRRDPAALMDAIKAQGFFPGARVVLVEDAGDGQAEAIAAALDAWRPGDAQIVVTAGQLKPASKLRKLFEGHQSARAAAIYDDPPGREEIQAELVRAGLSGASGEALDALFALGRTLEPGDFRQTLEKLALYKLDDPAPLSAGEVSRLAPASTEAEADAVIEAAAEAREGEIGPLIQRLAAQGVTPVRLSIAAGRHFRALYRAASDPEGPGKGIARLRPPVWGPRRDRMERQARAWGAERLQAALEVLAETDRTLRSANQTAPQMALMERTLLRLAHLRGRR</sequence>
<gene>
    <name evidence="8" type="ORF">DRV84_12360</name>
</gene>
<evidence type="ECO:0000256" key="4">
    <source>
        <dbReference type="ARBA" id="ARBA00022705"/>
    </source>
</evidence>
<name>A0A3D9BP30_9RHOB</name>
<protein>
    <recommendedName>
        <fullName evidence="1">DNA-directed DNA polymerase</fullName>
        <ecNumber evidence="1">2.7.7.7</ecNumber>
    </recommendedName>
</protein>
<dbReference type="GO" id="GO:0006261">
    <property type="term" value="P:DNA-templated DNA replication"/>
    <property type="evidence" value="ECO:0007669"/>
    <property type="project" value="TreeGrafter"/>
</dbReference>
<dbReference type="NCBIfam" id="TIGR01128">
    <property type="entry name" value="holA"/>
    <property type="match status" value="1"/>
</dbReference>
<proteinExistence type="inferred from homology"/>
<dbReference type="RefSeq" id="WP_115981153.1">
    <property type="nucleotide sequence ID" value="NZ_QOHR01000020.1"/>
</dbReference>
<dbReference type="GO" id="GO:0003887">
    <property type="term" value="F:DNA-directed DNA polymerase activity"/>
    <property type="evidence" value="ECO:0007669"/>
    <property type="project" value="UniProtKB-KW"/>
</dbReference>
<evidence type="ECO:0000256" key="7">
    <source>
        <dbReference type="ARBA" id="ARBA00049244"/>
    </source>
</evidence>
<keyword evidence="5" id="KW-0239">DNA-directed DNA polymerase</keyword>
<dbReference type="InterPro" id="IPR027417">
    <property type="entry name" value="P-loop_NTPase"/>
</dbReference>
<keyword evidence="3" id="KW-0548">Nucleotidyltransferase</keyword>
<evidence type="ECO:0000313" key="8">
    <source>
        <dbReference type="EMBL" id="REC55275.1"/>
    </source>
</evidence>
<keyword evidence="4" id="KW-0235">DNA replication</keyword>
<dbReference type="AlphaFoldDB" id="A0A3D9BP30"/>
<dbReference type="PANTHER" id="PTHR34388">
    <property type="entry name" value="DNA POLYMERASE III SUBUNIT DELTA"/>
    <property type="match status" value="1"/>
</dbReference>
<evidence type="ECO:0000256" key="5">
    <source>
        <dbReference type="ARBA" id="ARBA00022932"/>
    </source>
</evidence>
<evidence type="ECO:0000256" key="2">
    <source>
        <dbReference type="ARBA" id="ARBA00022679"/>
    </source>
</evidence>
<evidence type="ECO:0000256" key="6">
    <source>
        <dbReference type="ARBA" id="ARBA00034754"/>
    </source>
</evidence>